<dbReference type="Proteomes" id="UP001596435">
    <property type="component" value="Unassembled WGS sequence"/>
</dbReference>
<keyword evidence="2" id="KW-1185">Reference proteome</keyword>
<accession>A0ABW2G5N6</accession>
<evidence type="ECO:0008006" key="3">
    <source>
        <dbReference type="Google" id="ProtNLM"/>
    </source>
</evidence>
<name>A0ABW2G5N6_9ACTN</name>
<gene>
    <name evidence="1" type="ORF">ACFQMG_29725</name>
</gene>
<dbReference type="EMBL" id="JBHTAJ010000077">
    <property type="protein sequence ID" value="MFC7183732.1"/>
    <property type="molecule type" value="Genomic_DNA"/>
</dbReference>
<proteinExistence type="predicted"/>
<evidence type="ECO:0000313" key="1">
    <source>
        <dbReference type="EMBL" id="MFC7183732.1"/>
    </source>
</evidence>
<sequence>MATTAAAPAPRGRLRIADRVYSGIAEQAVREALADEWARRSATGAPPKASVLVVGGSARVTLHLDLPYPADLARLSGLARDTAAARVAELTGTPVGSVAVLVERLVPAGLA</sequence>
<evidence type="ECO:0000313" key="2">
    <source>
        <dbReference type="Proteomes" id="UP001596435"/>
    </source>
</evidence>
<comment type="caution">
    <text evidence="1">The sequence shown here is derived from an EMBL/GenBank/DDBJ whole genome shotgun (WGS) entry which is preliminary data.</text>
</comment>
<reference evidence="2" key="1">
    <citation type="journal article" date="2019" name="Int. J. Syst. Evol. Microbiol.">
        <title>The Global Catalogue of Microorganisms (GCM) 10K type strain sequencing project: providing services to taxonomists for standard genome sequencing and annotation.</title>
        <authorList>
            <consortium name="The Broad Institute Genomics Platform"/>
            <consortium name="The Broad Institute Genome Sequencing Center for Infectious Disease"/>
            <person name="Wu L."/>
            <person name="Ma J."/>
        </authorList>
    </citation>
    <scope>NUCLEOTIDE SEQUENCE [LARGE SCALE GENOMIC DNA]</scope>
    <source>
        <strain evidence="2">CGMCC 1.12859</strain>
    </source>
</reference>
<dbReference type="RefSeq" id="WP_380232474.1">
    <property type="nucleotide sequence ID" value="NZ_JBHSVH010000002.1"/>
</dbReference>
<organism evidence="1 2">
    <name type="scientific">Kitasatospora paranensis</name>
    <dbReference type="NCBI Taxonomy" id="258053"/>
    <lineage>
        <taxon>Bacteria</taxon>
        <taxon>Bacillati</taxon>
        <taxon>Actinomycetota</taxon>
        <taxon>Actinomycetes</taxon>
        <taxon>Kitasatosporales</taxon>
        <taxon>Streptomycetaceae</taxon>
        <taxon>Kitasatospora</taxon>
    </lineage>
</organism>
<protein>
    <recommendedName>
        <fullName evidence="3">Asp23/Gls24 family envelope stress response protein</fullName>
    </recommendedName>
</protein>